<evidence type="ECO:0000313" key="12">
    <source>
        <dbReference type="EMBL" id="QEL63800.1"/>
    </source>
</evidence>
<keyword evidence="7 11" id="KW-0418">Kinase</keyword>
<feature type="binding site" evidence="11">
    <location>
        <position position="108"/>
    </location>
    <ligand>
        <name>ATP</name>
        <dbReference type="ChEBI" id="CHEBI:30616"/>
    </ligand>
</feature>
<evidence type="ECO:0000256" key="6">
    <source>
        <dbReference type="ARBA" id="ARBA00022741"/>
    </source>
</evidence>
<dbReference type="KEGG" id="otr:OTERR_03240"/>
<sequence length="173" mass="19396">MGAGKTTVGRLLARRLHKRFIDSDHEIEARTGVAIPVIFEIEGEDGFRRRESQTIADLTQERSVVMATGGGVVLNPENRACLRRGGFVVYLAVSPELLFERTRHDRNRPLLQVADPLARLKELHAQRDPLYREVADLVVENPGSSAQAVAQYLLREFSRNSPEQEDFSCNPCA</sequence>
<dbReference type="EMBL" id="CP022579">
    <property type="protein sequence ID" value="QEL63800.1"/>
    <property type="molecule type" value="Genomic_DNA"/>
</dbReference>
<feature type="binding site" evidence="11">
    <location>
        <position position="70"/>
    </location>
    <ligand>
        <name>substrate</name>
    </ligand>
</feature>
<keyword evidence="4 11" id="KW-0028">Amino-acid biosynthesis</keyword>
<dbReference type="Pfam" id="PF01202">
    <property type="entry name" value="SKI"/>
    <property type="match status" value="1"/>
</dbReference>
<dbReference type="InterPro" id="IPR027417">
    <property type="entry name" value="P-loop_NTPase"/>
</dbReference>
<dbReference type="GO" id="GO:0005829">
    <property type="term" value="C:cytosol"/>
    <property type="evidence" value="ECO:0007669"/>
    <property type="project" value="TreeGrafter"/>
</dbReference>
<keyword evidence="13" id="KW-1185">Reference proteome</keyword>
<feature type="binding site" evidence="11">
    <location>
        <begin position="2"/>
        <end position="7"/>
    </location>
    <ligand>
        <name>ATP</name>
        <dbReference type="ChEBI" id="CHEBI:30616"/>
    </ligand>
</feature>
<keyword evidence="8 11" id="KW-0067">ATP-binding</keyword>
<comment type="catalytic activity">
    <reaction evidence="10 11">
        <text>shikimate + ATP = 3-phosphoshikimate + ADP + H(+)</text>
        <dbReference type="Rhea" id="RHEA:13121"/>
        <dbReference type="ChEBI" id="CHEBI:15378"/>
        <dbReference type="ChEBI" id="CHEBI:30616"/>
        <dbReference type="ChEBI" id="CHEBI:36208"/>
        <dbReference type="ChEBI" id="CHEBI:145989"/>
        <dbReference type="ChEBI" id="CHEBI:456216"/>
        <dbReference type="EC" id="2.7.1.71"/>
    </reaction>
</comment>
<dbReference type="InterPro" id="IPR031322">
    <property type="entry name" value="Shikimate/glucono_kinase"/>
</dbReference>
<dbReference type="Proteomes" id="UP000323671">
    <property type="component" value="Chromosome"/>
</dbReference>
<dbReference type="InterPro" id="IPR000623">
    <property type="entry name" value="Shikimate_kinase/TSH1"/>
</dbReference>
<evidence type="ECO:0000256" key="3">
    <source>
        <dbReference type="ARBA" id="ARBA00012154"/>
    </source>
</evidence>
<feature type="binding site" evidence="11">
    <location>
        <position position="24"/>
    </location>
    <ligand>
        <name>substrate</name>
    </ligand>
</feature>
<evidence type="ECO:0000313" key="13">
    <source>
        <dbReference type="Proteomes" id="UP000323671"/>
    </source>
</evidence>
<dbReference type="PRINTS" id="PR01100">
    <property type="entry name" value="SHIKIMTKNASE"/>
</dbReference>
<dbReference type="PROSITE" id="PS01128">
    <property type="entry name" value="SHIKIMATE_KINASE"/>
    <property type="match status" value="1"/>
</dbReference>
<dbReference type="PANTHER" id="PTHR21087">
    <property type="entry name" value="SHIKIMATE KINASE"/>
    <property type="match status" value="1"/>
</dbReference>
<dbReference type="PANTHER" id="PTHR21087:SF16">
    <property type="entry name" value="SHIKIMATE KINASE 1, CHLOROPLASTIC"/>
    <property type="match status" value="1"/>
</dbReference>
<feature type="binding site" evidence="11">
    <location>
        <position position="127"/>
    </location>
    <ligand>
        <name>substrate</name>
    </ligand>
</feature>
<dbReference type="EC" id="2.7.1.71" evidence="3 11"/>
<reference evidence="12 13" key="1">
    <citation type="submission" date="2017-07" db="EMBL/GenBank/DDBJ databases">
        <title>Complete genome sequence of Oryzomicrobium terrae TPP412.</title>
        <authorList>
            <person name="Chiu L.-W."/>
            <person name="Lo K.-J."/>
            <person name="Tsai Y.-M."/>
            <person name="Lin S.-S."/>
            <person name="Kuo C.-H."/>
            <person name="Liu C.-T."/>
        </authorList>
    </citation>
    <scope>NUCLEOTIDE SEQUENCE [LARGE SCALE GENOMIC DNA]</scope>
    <source>
        <strain evidence="12 13">TPP412</strain>
    </source>
</reference>
<evidence type="ECO:0000256" key="5">
    <source>
        <dbReference type="ARBA" id="ARBA00022679"/>
    </source>
</evidence>
<dbReference type="RefSeq" id="WP_054619938.1">
    <property type="nucleotide sequence ID" value="NZ_CP022579.1"/>
</dbReference>
<comment type="cofactor">
    <cofactor evidence="11">
        <name>Mg(2+)</name>
        <dbReference type="ChEBI" id="CHEBI:18420"/>
    </cofactor>
    <text evidence="11">Binds 1 Mg(2+) ion per subunit.</text>
</comment>
<comment type="function">
    <text evidence="11">Catalyzes the specific phosphorylation of the 3-hydroxyl group of shikimic acid using ATP as a cosubstrate.</text>
</comment>
<keyword evidence="11" id="KW-0963">Cytoplasm</keyword>
<feature type="binding site" evidence="11">
    <location>
        <position position="48"/>
    </location>
    <ligand>
        <name>substrate</name>
    </ligand>
</feature>
<dbReference type="AlphaFoldDB" id="A0A5C1E4L7"/>
<gene>
    <name evidence="11 12" type="primary">aroK</name>
    <name evidence="12" type="ORF">OTERR_03240</name>
</gene>
<evidence type="ECO:0000256" key="1">
    <source>
        <dbReference type="ARBA" id="ARBA00004842"/>
    </source>
</evidence>
<evidence type="ECO:0000256" key="10">
    <source>
        <dbReference type="ARBA" id="ARBA00048567"/>
    </source>
</evidence>
<dbReference type="InterPro" id="IPR023000">
    <property type="entry name" value="Shikimate_kinase_CS"/>
</dbReference>
<dbReference type="CDD" id="cd00464">
    <property type="entry name" value="SK"/>
    <property type="match status" value="1"/>
</dbReference>
<evidence type="ECO:0000256" key="4">
    <source>
        <dbReference type="ARBA" id="ARBA00022605"/>
    </source>
</evidence>
<dbReference type="GO" id="GO:0009073">
    <property type="term" value="P:aromatic amino acid family biosynthetic process"/>
    <property type="evidence" value="ECO:0007669"/>
    <property type="project" value="UniProtKB-KW"/>
</dbReference>
<evidence type="ECO:0000256" key="7">
    <source>
        <dbReference type="ARBA" id="ARBA00022777"/>
    </source>
</evidence>
<dbReference type="GO" id="GO:0005524">
    <property type="term" value="F:ATP binding"/>
    <property type="evidence" value="ECO:0007669"/>
    <property type="project" value="UniProtKB-UniRule"/>
</dbReference>
<organism evidence="12 13">
    <name type="scientific">Oryzomicrobium terrae</name>
    <dbReference type="NCBI Taxonomy" id="1735038"/>
    <lineage>
        <taxon>Bacteria</taxon>
        <taxon>Pseudomonadati</taxon>
        <taxon>Pseudomonadota</taxon>
        <taxon>Betaproteobacteria</taxon>
        <taxon>Rhodocyclales</taxon>
        <taxon>Rhodocyclaceae</taxon>
        <taxon>Oryzomicrobium</taxon>
    </lineage>
</organism>
<evidence type="ECO:0000256" key="9">
    <source>
        <dbReference type="ARBA" id="ARBA00023141"/>
    </source>
</evidence>
<proteinExistence type="inferred from homology"/>
<dbReference type="GO" id="GO:0004765">
    <property type="term" value="F:shikimate kinase activity"/>
    <property type="evidence" value="ECO:0007669"/>
    <property type="project" value="UniProtKB-UniRule"/>
</dbReference>
<keyword evidence="11" id="KW-0460">Magnesium</keyword>
<dbReference type="GO" id="GO:0008652">
    <property type="term" value="P:amino acid biosynthetic process"/>
    <property type="evidence" value="ECO:0007669"/>
    <property type="project" value="UniProtKB-KW"/>
</dbReference>
<comment type="similarity">
    <text evidence="2 11">Belongs to the shikimate kinase family.</text>
</comment>
<keyword evidence="11" id="KW-0479">Metal-binding</keyword>
<dbReference type="GO" id="GO:0000287">
    <property type="term" value="F:magnesium ion binding"/>
    <property type="evidence" value="ECO:0007669"/>
    <property type="project" value="UniProtKB-UniRule"/>
</dbReference>
<keyword evidence="6 11" id="KW-0547">Nucleotide-binding</keyword>
<dbReference type="UniPathway" id="UPA00053">
    <property type="reaction ID" value="UER00088"/>
</dbReference>
<dbReference type="Gene3D" id="3.40.50.300">
    <property type="entry name" value="P-loop containing nucleotide triphosphate hydrolases"/>
    <property type="match status" value="1"/>
</dbReference>
<accession>A0A5C1E4L7</accession>
<dbReference type="GO" id="GO:0009423">
    <property type="term" value="P:chorismate biosynthetic process"/>
    <property type="evidence" value="ECO:0007669"/>
    <property type="project" value="UniProtKB-UniRule"/>
</dbReference>
<comment type="subunit">
    <text evidence="11">Monomer.</text>
</comment>
<keyword evidence="5 11" id="KW-0808">Transferase</keyword>
<evidence type="ECO:0000256" key="8">
    <source>
        <dbReference type="ARBA" id="ARBA00022840"/>
    </source>
</evidence>
<evidence type="ECO:0000256" key="11">
    <source>
        <dbReference type="HAMAP-Rule" id="MF_00109"/>
    </source>
</evidence>
<name>A0A5C1E4L7_9RHOO</name>
<dbReference type="SUPFAM" id="SSF52540">
    <property type="entry name" value="P-loop containing nucleoside triphosphate hydrolases"/>
    <property type="match status" value="1"/>
</dbReference>
<protein>
    <recommendedName>
        <fullName evidence="3 11">Shikimate kinase</fullName>
        <shortName evidence="11">SK</shortName>
        <ecNumber evidence="3 11">2.7.1.71</ecNumber>
    </recommendedName>
</protein>
<comment type="subcellular location">
    <subcellularLocation>
        <location evidence="11">Cytoplasm</location>
    </subcellularLocation>
</comment>
<keyword evidence="9 11" id="KW-0057">Aromatic amino acid biosynthesis</keyword>
<comment type="pathway">
    <text evidence="1 11">Metabolic intermediate biosynthesis; chorismate biosynthesis; chorismate from D-erythrose 4-phosphate and phosphoenolpyruvate: step 5/7.</text>
</comment>
<dbReference type="HAMAP" id="MF_00109">
    <property type="entry name" value="Shikimate_kinase"/>
    <property type="match status" value="1"/>
</dbReference>
<feature type="binding site" evidence="11">
    <location>
        <position position="6"/>
    </location>
    <ligand>
        <name>Mg(2+)</name>
        <dbReference type="ChEBI" id="CHEBI:18420"/>
    </ligand>
</feature>
<evidence type="ECO:0000256" key="2">
    <source>
        <dbReference type="ARBA" id="ARBA00006997"/>
    </source>
</evidence>
<comment type="caution">
    <text evidence="11">Lacks conserved residue(s) required for the propagation of feature annotation.</text>
</comment>